<comment type="caution">
    <text evidence="2">The sequence shown here is derived from an EMBL/GenBank/DDBJ whole genome shotgun (WGS) entry which is preliminary data.</text>
</comment>
<feature type="transmembrane region" description="Helical" evidence="1">
    <location>
        <begin position="214"/>
        <end position="234"/>
    </location>
</feature>
<gene>
    <name evidence="2" type="ORF">ACFSUF_15660</name>
</gene>
<dbReference type="Pfam" id="PF04474">
    <property type="entry name" value="DUF554"/>
    <property type="match status" value="1"/>
</dbReference>
<dbReference type="EMBL" id="JBHUME010000009">
    <property type="protein sequence ID" value="MFD2613853.1"/>
    <property type="molecule type" value="Genomic_DNA"/>
</dbReference>
<feature type="transmembrane region" description="Helical" evidence="1">
    <location>
        <begin position="6"/>
        <end position="23"/>
    </location>
</feature>
<sequence>MQALWGTSVNAAAIIAGALLGLLLPKLREGIKDTVMQGIGLAVIVLGFSMALKSDNFLVVIACLVFGGILGEWMRIDDGMQWLGQRLEKLFGSRGQGKVAAGFVTATLIYCIGAMAVLGALQSGMDGKHDILYTKAMLDGFSAIIFASTLGVGVMFSSVPVFVYQGIMALAATWIAASVGHVMLDQMIVQITAVGGVLIIGVGLNVLELKKVNVANLLPAIVLAALSVPFLQLWN</sequence>
<accession>A0ABW5PF57</accession>
<feature type="transmembrane region" description="Helical" evidence="1">
    <location>
        <begin position="35"/>
        <end position="52"/>
    </location>
</feature>
<feature type="transmembrane region" description="Helical" evidence="1">
    <location>
        <begin position="97"/>
        <end position="121"/>
    </location>
</feature>
<dbReference type="PANTHER" id="PTHR36111:SF2">
    <property type="entry name" value="INNER MEMBRANE PROTEIN"/>
    <property type="match status" value="1"/>
</dbReference>
<feature type="transmembrane region" description="Helical" evidence="1">
    <location>
        <begin position="133"/>
        <end position="154"/>
    </location>
</feature>
<organism evidence="2 3">
    <name type="scientific">Paenibacillus gansuensis</name>
    <dbReference type="NCBI Taxonomy" id="306542"/>
    <lineage>
        <taxon>Bacteria</taxon>
        <taxon>Bacillati</taxon>
        <taxon>Bacillota</taxon>
        <taxon>Bacilli</taxon>
        <taxon>Bacillales</taxon>
        <taxon>Paenibacillaceae</taxon>
        <taxon>Paenibacillus</taxon>
    </lineage>
</organism>
<proteinExistence type="predicted"/>
<dbReference type="RefSeq" id="WP_377604077.1">
    <property type="nucleotide sequence ID" value="NZ_JBHUME010000009.1"/>
</dbReference>
<evidence type="ECO:0000313" key="3">
    <source>
        <dbReference type="Proteomes" id="UP001597541"/>
    </source>
</evidence>
<dbReference type="InterPro" id="IPR007563">
    <property type="entry name" value="DUF554"/>
</dbReference>
<reference evidence="3" key="1">
    <citation type="journal article" date="2019" name="Int. J. Syst. Evol. Microbiol.">
        <title>The Global Catalogue of Microorganisms (GCM) 10K type strain sequencing project: providing services to taxonomists for standard genome sequencing and annotation.</title>
        <authorList>
            <consortium name="The Broad Institute Genomics Platform"/>
            <consortium name="The Broad Institute Genome Sequencing Center for Infectious Disease"/>
            <person name="Wu L."/>
            <person name="Ma J."/>
        </authorList>
    </citation>
    <scope>NUCLEOTIDE SEQUENCE [LARGE SCALE GENOMIC DNA]</scope>
    <source>
        <strain evidence="3">KCTC 3950</strain>
    </source>
</reference>
<protein>
    <submittedName>
        <fullName evidence="2">DUF554 domain-containing protein</fullName>
    </submittedName>
</protein>
<name>A0ABW5PF57_9BACL</name>
<feature type="transmembrane region" description="Helical" evidence="1">
    <location>
        <begin position="187"/>
        <end position="207"/>
    </location>
</feature>
<keyword evidence="3" id="KW-1185">Reference proteome</keyword>
<dbReference type="Proteomes" id="UP001597541">
    <property type="component" value="Unassembled WGS sequence"/>
</dbReference>
<dbReference type="PANTHER" id="PTHR36111">
    <property type="entry name" value="INNER MEMBRANE PROTEIN-RELATED"/>
    <property type="match status" value="1"/>
</dbReference>
<keyword evidence="1" id="KW-0472">Membrane</keyword>
<keyword evidence="1" id="KW-1133">Transmembrane helix</keyword>
<feature type="transmembrane region" description="Helical" evidence="1">
    <location>
        <begin position="58"/>
        <end position="76"/>
    </location>
</feature>
<keyword evidence="1" id="KW-0812">Transmembrane</keyword>
<evidence type="ECO:0000256" key="1">
    <source>
        <dbReference type="SAM" id="Phobius"/>
    </source>
</evidence>
<evidence type="ECO:0000313" key="2">
    <source>
        <dbReference type="EMBL" id="MFD2613853.1"/>
    </source>
</evidence>